<dbReference type="Pfam" id="PF00078">
    <property type="entry name" value="RVT_1"/>
    <property type="match status" value="1"/>
</dbReference>
<feature type="domain" description="Reverse transcriptase" evidence="1">
    <location>
        <begin position="4"/>
        <end position="92"/>
    </location>
</feature>
<evidence type="ECO:0000259" key="1">
    <source>
        <dbReference type="Pfam" id="PF00078"/>
    </source>
</evidence>
<keyword evidence="2" id="KW-0649">Protein kinase inhibitor</keyword>
<sequence>MSKWRPVTNGVPQGSVLGPALFNIHVSDMDSGIECSLSKFADDTKLCGAVSTLEGRDAIQRDFDRLERWVCVNCMKINKTKCKVLHIGQGNAKHNYRLGSEWIENNPEEKDLGVLVDRKLNVCLQPRKPTVFWAASKEV</sequence>
<comment type="caution">
    <text evidence="2">The sequence shown here is derived from an EMBL/GenBank/DDBJ whole genome shotgun (WGS) entry which is preliminary data.</text>
</comment>
<dbReference type="AlphaFoldDB" id="A0ABC9Y0Y3"/>
<evidence type="ECO:0000313" key="2">
    <source>
        <dbReference type="EMBL" id="GAB0203282.1"/>
    </source>
</evidence>
<dbReference type="Proteomes" id="UP001623348">
    <property type="component" value="Unassembled WGS sequence"/>
</dbReference>
<name>A0ABC9Y0Y3_GRUJA</name>
<keyword evidence="3" id="KW-1185">Reference proteome</keyword>
<organism evidence="2 3">
    <name type="scientific">Grus japonensis</name>
    <name type="common">Japanese crane</name>
    <name type="synonym">Red-crowned crane</name>
    <dbReference type="NCBI Taxonomy" id="30415"/>
    <lineage>
        <taxon>Eukaryota</taxon>
        <taxon>Metazoa</taxon>
        <taxon>Chordata</taxon>
        <taxon>Craniata</taxon>
        <taxon>Vertebrata</taxon>
        <taxon>Euteleostomi</taxon>
        <taxon>Archelosauria</taxon>
        <taxon>Archosauria</taxon>
        <taxon>Dinosauria</taxon>
        <taxon>Saurischia</taxon>
        <taxon>Theropoda</taxon>
        <taxon>Coelurosauria</taxon>
        <taxon>Aves</taxon>
        <taxon>Neognathae</taxon>
        <taxon>Neoaves</taxon>
        <taxon>Gruiformes</taxon>
        <taxon>Gruidae</taxon>
        <taxon>Grus</taxon>
    </lineage>
</organism>
<protein>
    <submittedName>
        <fullName evidence="2">cAMP-dependent protein kinase inhibitor alpha</fullName>
    </submittedName>
</protein>
<evidence type="ECO:0000313" key="3">
    <source>
        <dbReference type="Proteomes" id="UP001623348"/>
    </source>
</evidence>
<dbReference type="GO" id="GO:0004860">
    <property type="term" value="F:protein kinase inhibitor activity"/>
    <property type="evidence" value="ECO:0007669"/>
    <property type="project" value="UniProtKB-KW"/>
</dbReference>
<accession>A0ABC9Y0Y3</accession>
<gene>
    <name evidence="2" type="ORF">GRJ2_002793800</name>
</gene>
<proteinExistence type="predicted"/>
<dbReference type="InterPro" id="IPR000477">
    <property type="entry name" value="RT_dom"/>
</dbReference>
<dbReference type="EMBL" id="BAAFJT010000040">
    <property type="protein sequence ID" value="GAB0203282.1"/>
    <property type="molecule type" value="Genomic_DNA"/>
</dbReference>
<reference evidence="2 3" key="1">
    <citation type="submission" date="2024-06" db="EMBL/GenBank/DDBJ databases">
        <title>The draft genome of Grus japonensis, version 3.</title>
        <authorList>
            <person name="Nabeshima K."/>
            <person name="Suzuki S."/>
            <person name="Onuma M."/>
        </authorList>
    </citation>
    <scope>NUCLEOTIDE SEQUENCE [LARGE SCALE GENOMIC DNA]</scope>
    <source>
        <strain evidence="2 3">451A</strain>
    </source>
</reference>
<dbReference type="PANTHER" id="PTHR33332">
    <property type="entry name" value="REVERSE TRANSCRIPTASE DOMAIN-CONTAINING PROTEIN"/>
    <property type="match status" value="1"/>
</dbReference>